<reference evidence="2 3" key="1">
    <citation type="journal article" date="2021" name="Elife">
        <title>Chloroplast acquisition without the gene transfer in kleptoplastic sea slugs, Plakobranchus ocellatus.</title>
        <authorList>
            <person name="Maeda T."/>
            <person name="Takahashi S."/>
            <person name="Yoshida T."/>
            <person name="Shimamura S."/>
            <person name="Takaki Y."/>
            <person name="Nagai Y."/>
            <person name="Toyoda A."/>
            <person name="Suzuki Y."/>
            <person name="Arimoto A."/>
            <person name="Ishii H."/>
            <person name="Satoh N."/>
            <person name="Nishiyama T."/>
            <person name="Hasebe M."/>
            <person name="Maruyama T."/>
            <person name="Minagawa J."/>
            <person name="Obokata J."/>
            <person name="Shigenobu S."/>
        </authorList>
    </citation>
    <scope>NUCLEOTIDE SEQUENCE [LARGE SCALE GENOMIC DNA]</scope>
</reference>
<dbReference type="EMBL" id="BMAT01002238">
    <property type="protein sequence ID" value="GFS02355.1"/>
    <property type="molecule type" value="Genomic_DNA"/>
</dbReference>
<proteinExistence type="predicted"/>
<dbReference type="Proteomes" id="UP000762676">
    <property type="component" value="Unassembled WGS sequence"/>
</dbReference>
<evidence type="ECO:0000313" key="3">
    <source>
        <dbReference type="Proteomes" id="UP000762676"/>
    </source>
</evidence>
<evidence type="ECO:0000313" key="2">
    <source>
        <dbReference type="EMBL" id="GFS02355.1"/>
    </source>
</evidence>
<accession>A0AAV4HX89</accession>
<gene>
    <name evidence="2" type="ORF">ElyMa_001120800</name>
</gene>
<comment type="caution">
    <text evidence="2">The sequence shown here is derived from an EMBL/GenBank/DDBJ whole genome shotgun (WGS) entry which is preliminary data.</text>
</comment>
<organism evidence="2 3">
    <name type="scientific">Elysia marginata</name>
    <dbReference type="NCBI Taxonomy" id="1093978"/>
    <lineage>
        <taxon>Eukaryota</taxon>
        <taxon>Metazoa</taxon>
        <taxon>Spiralia</taxon>
        <taxon>Lophotrochozoa</taxon>
        <taxon>Mollusca</taxon>
        <taxon>Gastropoda</taxon>
        <taxon>Heterobranchia</taxon>
        <taxon>Euthyneura</taxon>
        <taxon>Panpulmonata</taxon>
        <taxon>Sacoglossa</taxon>
        <taxon>Placobranchoidea</taxon>
        <taxon>Plakobranchidae</taxon>
        <taxon>Elysia</taxon>
    </lineage>
</organism>
<dbReference type="PANTHER" id="PTHR21678">
    <property type="entry name" value="GROWTH INHIBITION AND DIFFERENTIATION RELATED PROTEIN 88"/>
    <property type="match status" value="1"/>
</dbReference>
<dbReference type="InterPro" id="IPR039884">
    <property type="entry name" value="R3HC1/R3HCL"/>
</dbReference>
<keyword evidence="3" id="KW-1185">Reference proteome</keyword>
<sequence length="98" mass="10973">MLSLGKAKGIVRTHTLKTNAGGGSDEFLQPYKARPQTTSIAAHRLVAGALGMAPRVPREVRDKERQKLKEAKEKRRQEKQQKIDIWDGNFGKCAMDEV</sequence>
<name>A0AAV4HX89_9GAST</name>
<dbReference type="PANTHER" id="PTHR21678:SF0">
    <property type="entry name" value="C3H1-TYPE DOMAIN-CONTAINING PROTEIN"/>
    <property type="match status" value="1"/>
</dbReference>
<protein>
    <submittedName>
        <fullName evidence="2">Growth inhibition and differentiation-related protein 88-like protein</fullName>
    </submittedName>
</protein>
<feature type="region of interest" description="Disordered" evidence="1">
    <location>
        <begin position="56"/>
        <end position="83"/>
    </location>
</feature>
<evidence type="ECO:0000256" key="1">
    <source>
        <dbReference type="SAM" id="MobiDB-lite"/>
    </source>
</evidence>
<dbReference type="AlphaFoldDB" id="A0AAV4HX89"/>